<gene>
    <name evidence="2" type="ORF">Pme01_56710</name>
</gene>
<dbReference type="PANTHER" id="PTHR18964">
    <property type="entry name" value="ROK (REPRESSOR, ORF, KINASE) FAMILY"/>
    <property type="match status" value="1"/>
</dbReference>
<dbReference type="SUPFAM" id="SSF53067">
    <property type="entry name" value="Actin-like ATPase domain"/>
    <property type="match status" value="1"/>
</dbReference>
<dbReference type="Gene3D" id="3.30.420.40">
    <property type="match status" value="2"/>
</dbReference>
<dbReference type="InterPro" id="IPR000600">
    <property type="entry name" value="ROK"/>
</dbReference>
<evidence type="ECO:0000313" key="3">
    <source>
        <dbReference type="Proteomes" id="UP000599074"/>
    </source>
</evidence>
<keyword evidence="2" id="KW-0808">Transferase</keyword>
<organism evidence="2 3">
    <name type="scientific">Planosporangium mesophilum</name>
    <dbReference type="NCBI Taxonomy" id="689768"/>
    <lineage>
        <taxon>Bacteria</taxon>
        <taxon>Bacillati</taxon>
        <taxon>Actinomycetota</taxon>
        <taxon>Actinomycetes</taxon>
        <taxon>Micromonosporales</taxon>
        <taxon>Micromonosporaceae</taxon>
        <taxon>Planosporangium</taxon>
    </lineage>
</organism>
<comment type="caution">
    <text evidence="2">The sequence shown here is derived from an EMBL/GenBank/DDBJ whole genome shotgun (WGS) entry which is preliminary data.</text>
</comment>
<name>A0A8J3X401_9ACTN</name>
<reference evidence="2" key="1">
    <citation type="submission" date="2021-01" db="EMBL/GenBank/DDBJ databases">
        <title>Whole genome shotgun sequence of Planosporangium mesophilum NBRC 109066.</title>
        <authorList>
            <person name="Komaki H."/>
            <person name="Tamura T."/>
        </authorList>
    </citation>
    <scope>NUCLEOTIDE SEQUENCE</scope>
    <source>
        <strain evidence="2">NBRC 109066</strain>
    </source>
</reference>
<dbReference type="EMBL" id="BOON01000065">
    <property type="protein sequence ID" value="GII26074.1"/>
    <property type="molecule type" value="Genomic_DNA"/>
</dbReference>
<proteinExistence type="inferred from homology"/>
<dbReference type="PANTHER" id="PTHR18964:SF149">
    <property type="entry name" value="BIFUNCTIONAL UDP-N-ACETYLGLUCOSAMINE 2-EPIMERASE_N-ACETYLMANNOSAMINE KINASE"/>
    <property type="match status" value="1"/>
</dbReference>
<dbReference type="InterPro" id="IPR043129">
    <property type="entry name" value="ATPase_NBD"/>
</dbReference>
<keyword evidence="3" id="KW-1185">Reference proteome</keyword>
<dbReference type="GO" id="GO:0016301">
    <property type="term" value="F:kinase activity"/>
    <property type="evidence" value="ECO:0007669"/>
    <property type="project" value="UniProtKB-KW"/>
</dbReference>
<evidence type="ECO:0000256" key="1">
    <source>
        <dbReference type="ARBA" id="ARBA00006479"/>
    </source>
</evidence>
<protein>
    <submittedName>
        <fullName evidence="2">Sugar kinase</fullName>
    </submittedName>
</protein>
<keyword evidence="2" id="KW-0418">Kinase</keyword>
<comment type="similarity">
    <text evidence="1">Belongs to the ROK (NagC/XylR) family.</text>
</comment>
<dbReference type="RefSeq" id="WP_168115198.1">
    <property type="nucleotide sequence ID" value="NZ_BOON01000065.1"/>
</dbReference>
<accession>A0A8J3X401</accession>
<dbReference type="AlphaFoldDB" id="A0A8J3X401"/>
<evidence type="ECO:0000313" key="2">
    <source>
        <dbReference type="EMBL" id="GII26074.1"/>
    </source>
</evidence>
<dbReference type="Pfam" id="PF00480">
    <property type="entry name" value="ROK"/>
    <property type="match status" value="1"/>
</dbReference>
<sequence>MADDVVVALDVGGTGIKCALVDSAGRVRHGERHPTAPQRGPDAVVTTILDLSADLADTAGRTGLRPRAVGVVVPGIVDEASGVAVWSANVGFRDVPLRELVGKRLGVPAALGHDVRAGGLAEARLGAGRGYRHVLVVPIGTGIAAAHVVDGQVFTGAHGAAGELGHIVVRPGGPPCGCGLRGCLEAVASAAAVARRYAERAEDAAGADRVAALAASGDPVAAAVWHEAIDALADGLLTGLALFDPEALVVGGGLAEAGDALLDPLGRALRARLTFHREPALFRAALGDGAGVLGAALIAQDALNRECA</sequence>
<dbReference type="Proteomes" id="UP000599074">
    <property type="component" value="Unassembled WGS sequence"/>
</dbReference>